<evidence type="ECO:0000313" key="3">
    <source>
        <dbReference type="Proteomes" id="UP000006591"/>
    </source>
</evidence>
<keyword evidence="1" id="KW-0812">Transmembrane</keyword>
<accession>A0A0E0GGP1</accession>
<proteinExistence type="predicted"/>
<protein>
    <submittedName>
        <fullName evidence="2">Uncharacterized protein</fullName>
    </submittedName>
</protein>
<name>A0A0E0GGP1_ORYNI</name>
<reference evidence="2" key="2">
    <citation type="submission" date="2018-04" db="EMBL/GenBank/DDBJ databases">
        <title>OnivRS2 (Oryza nivara Reference Sequence Version 2).</title>
        <authorList>
            <person name="Zhang J."/>
            <person name="Kudrna D."/>
            <person name="Lee S."/>
            <person name="Talag J."/>
            <person name="Rajasekar S."/>
            <person name="Welchert J."/>
            <person name="Hsing Y.-I."/>
            <person name="Wing R.A."/>
        </authorList>
    </citation>
    <scope>NUCLEOTIDE SEQUENCE [LARGE SCALE GENOMIC DNA]</scope>
    <source>
        <strain evidence="2">SL10</strain>
    </source>
</reference>
<organism evidence="2">
    <name type="scientific">Oryza nivara</name>
    <name type="common">Indian wild rice</name>
    <name type="synonym">Oryza sativa f. spontanea</name>
    <dbReference type="NCBI Taxonomy" id="4536"/>
    <lineage>
        <taxon>Eukaryota</taxon>
        <taxon>Viridiplantae</taxon>
        <taxon>Streptophyta</taxon>
        <taxon>Embryophyta</taxon>
        <taxon>Tracheophyta</taxon>
        <taxon>Spermatophyta</taxon>
        <taxon>Magnoliopsida</taxon>
        <taxon>Liliopsida</taxon>
        <taxon>Poales</taxon>
        <taxon>Poaceae</taxon>
        <taxon>BOP clade</taxon>
        <taxon>Oryzoideae</taxon>
        <taxon>Oryzeae</taxon>
        <taxon>Oryzinae</taxon>
        <taxon>Oryza</taxon>
    </lineage>
</organism>
<dbReference type="Proteomes" id="UP000006591">
    <property type="component" value="Chromosome 3"/>
</dbReference>
<evidence type="ECO:0000313" key="2">
    <source>
        <dbReference type="EnsemblPlants" id="ONIVA03G03170.1"/>
    </source>
</evidence>
<dbReference type="EnsemblPlants" id="ONIVA03G03170.1">
    <property type="protein sequence ID" value="ONIVA03G03170.1"/>
    <property type="gene ID" value="ONIVA03G03170"/>
</dbReference>
<dbReference type="AlphaFoldDB" id="A0A0E0GGP1"/>
<reference evidence="2" key="1">
    <citation type="submission" date="2015-04" db="UniProtKB">
        <authorList>
            <consortium name="EnsemblPlants"/>
        </authorList>
    </citation>
    <scope>IDENTIFICATION</scope>
    <source>
        <strain evidence="2">SL10</strain>
    </source>
</reference>
<sequence length="119" mass="13816">MAQSFLRHSVLIPVHRFFLEFSYHVGASYATAWTNLLCHVLRRFVHDKKVALTYCSIVLGTLGFITVIGINQICVFCWFCSWLWLENICISVLETKQGRVAQWHYLSFQIATMSVQINE</sequence>
<feature type="transmembrane region" description="Helical" evidence="1">
    <location>
        <begin position="51"/>
        <end position="84"/>
    </location>
</feature>
<keyword evidence="1" id="KW-0472">Membrane</keyword>
<evidence type="ECO:0000256" key="1">
    <source>
        <dbReference type="SAM" id="Phobius"/>
    </source>
</evidence>
<keyword evidence="1" id="KW-1133">Transmembrane helix</keyword>
<dbReference type="HOGENOM" id="CLU_2065279_0_0_1"/>
<keyword evidence="3" id="KW-1185">Reference proteome</keyword>
<dbReference type="Gramene" id="ONIVA03G03170.1">
    <property type="protein sequence ID" value="ONIVA03G03170.1"/>
    <property type="gene ID" value="ONIVA03G03170"/>
</dbReference>